<feature type="transmembrane region" description="Helical" evidence="8">
    <location>
        <begin position="35"/>
        <end position="53"/>
    </location>
</feature>
<dbReference type="Proteomes" id="UP001363010">
    <property type="component" value="Unassembled WGS sequence"/>
</dbReference>
<proteinExistence type="inferred from homology"/>
<evidence type="ECO:0000256" key="7">
    <source>
        <dbReference type="ARBA" id="ARBA00023136"/>
    </source>
</evidence>
<sequence length="373" mass="38991">MTEPRSDLAKITFGVLTIVLLIASSLWILRPFLGATIWATMVVVATWPALLWIEAKLWRKRALAVLVMVLILLLVFVLPLTLAISTIAANADDVVVWVKSLISEGPPQLPGWIATLPFVGPKAATAWSDLVASGVSGVEAKVTPYARQVTTWLFAQAGVVGALTLQFVLTVAIAGAMYANGEGAAVVVRRFGRRLAGARGEDAVILASKAIRGVALGVGVTAIVQAVVGGLGLAIVGVPFAALLTAVMFMMCIVQIGPTLVLAPATIWIFWNGETGWGIFLGIWTVIVGTMDNFIRPMLIKRGADLPLLLIFAGVIGGLLGFGLVGIFVGPVMLAVAYTLINDWLEDADEVAPATLAAPVAVPATATTARPGA</sequence>
<feature type="transmembrane region" description="Helical" evidence="8">
    <location>
        <begin position="12"/>
        <end position="29"/>
    </location>
</feature>
<dbReference type="PANTHER" id="PTHR21716">
    <property type="entry name" value="TRANSMEMBRANE PROTEIN"/>
    <property type="match status" value="1"/>
</dbReference>
<evidence type="ECO:0000256" key="3">
    <source>
        <dbReference type="ARBA" id="ARBA00022448"/>
    </source>
</evidence>
<evidence type="ECO:0000256" key="6">
    <source>
        <dbReference type="ARBA" id="ARBA00022989"/>
    </source>
</evidence>
<feature type="transmembrane region" description="Helical" evidence="8">
    <location>
        <begin position="243"/>
        <end position="271"/>
    </location>
</feature>
<feature type="transmembrane region" description="Helical" evidence="8">
    <location>
        <begin position="153"/>
        <end position="179"/>
    </location>
</feature>
<evidence type="ECO:0000256" key="2">
    <source>
        <dbReference type="ARBA" id="ARBA00009773"/>
    </source>
</evidence>
<keyword evidence="10" id="KW-1185">Reference proteome</keyword>
<comment type="caution">
    <text evidence="9">The sequence shown here is derived from an EMBL/GenBank/DDBJ whole genome shotgun (WGS) entry which is preliminary data.</text>
</comment>
<evidence type="ECO:0000256" key="4">
    <source>
        <dbReference type="ARBA" id="ARBA00022475"/>
    </source>
</evidence>
<dbReference type="NCBIfam" id="NF008216">
    <property type="entry name" value="PRK10983.1"/>
    <property type="match status" value="1"/>
</dbReference>
<keyword evidence="7 8" id="KW-0472">Membrane</keyword>
<feature type="transmembrane region" description="Helical" evidence="8">
    <location>
        <begin position="214"/>
        <end position="236"/>
    </location>
</feature>
<name>A0ABU8VV12_9BURK</name>
<evidence type="ECO:0000256" key="5">
    <source>
        <dbReference type="ARBA" id="ARBA00022692"/>
    </source>
</evidence>
<organism evidence="9 10">
    <name type="scientific">Variovorax humicola</name>
    <dbReference type="NCBI Taxonomy" id="1769758"/>
    <lineage>
        <taxon>Bacteria</taxon>
        <taxon>Pseudomonadati</taxon>
        <taxon>Pseudomonadota</taxon>
        <taxon>Betaproteobacteria</taxon>
        <taxon>Burkholderiales</taxon>
        <taxon>Comamonadaceae</taxon>
        <taxon>Variovorax</taxon>
    </lineage>
</organism>
<evidence type="ECO:0000313" key="10">
    <source>
        <dbReference type="Proteomes" id="UP001363010"/>
    </source>
</evidence>
<dbReference type="EMBL" id="JBBKZV010000002">
    <property type="protein sequence ID" value="MEJ8821649.1"/>
    <property type="molecule type" value="Genomic_DNA"/>
</dbReference>
<keyword evidence="5 8" id="KW-0812">Transmembrane</keyword>
<feature type="transmembrane region" description="Helical" evidence="8">
    <location>
        <begin position="65"/>
        <end position="89"/>
    </location>
</feature>
<reference evidence="9 10" key="1">
    <citation type="submission" date="2024-03" db="EMBL/GenBank/DDBJ databases">
        <title>Novel species of the genus Variovorax.</title>
        <authorList>
            <person name="Liu Q."/>
            <person name="Xin Y.-H."/>
        </authorList>
    </citation>
    <scope>NUCLEOTIDE SEQUENCE [LARGE SCALE GENOMIC DNA]</scope>
    <source>
        <strain evidence="9 10">KACC 18501</strain>
    </source>
</reference>
<gene>
    <name evidence="9" type="primary">ydiK</name>
    <name evidence="9" type="ORF">WKW80_06310</name>
</gene>
<comment type="subcellular location">
    <subcellularLocation>
        <location evidence="1">Cell membrane</location>
        <topology evidence="1">Multi-pass membrane protein</topology>
    </subcellularLocation>
</comment>
<keyword evidence="4" id="KW-1003">Cell membrane</keyword>
<feature type="transmembrane region" description="Helical" evidence="8">
    <location>
        <begin position="308"/>
        <end position="341"/>
    </location>
</feature>
<comment type="similarity">
    <text evidence="2">Belongs to the autoinducer-2 exporter (AI-2E) (TC 2.A.86) family.</text>
</comment>
<evidence type="ECO:0000256" key="8">
    <source>
        <dbReference type="SAM" id="Phobius"/>
    </source>
</evidence>
<accession>A0ABU8VV12</accession>
<protein>
    <submittedName>
        <fullName evidence="9">AI-2E family transporter YdiK</fullName>
    </submittedName>
</protein>
<dbReference type="Pfam" id="PF01594">
    <property type="entry name" value="AI-2E_transport"/>
    <property type="match status" value="1"/>
</dbReference>
<evidence type="ECO:0000313" key="9">
    <source>
        <dbReference type="EMBL" id="MEJ8821649.1"/>
    </source>
</evidence>
<dbReference type="RefSeq" id="WP_340362689.1">
    <property type="nucleotide sequence ID" value="NZ_JBBKZV010000002.1"/>
</dbReference>
<keyword evidence="6 8" id="KW-1133">Transmembrane helix</keyword>
<feature type="transmembrane region" description="Helical" evidence="8">
    <location>
        <begin position="277"/>
        <end position="296"/>
    </location>
</feature>
<dbReference type="InterPro" id="IPR002549">
    <property type="entry name" value="AI-2E-like"/>
</dbReference>
<dbReference type="PANTHER" id="PTHR21716:SF67">
    <property type="entry name" value="TRANSPORT PROTEIN YDIK-RELATED"/>
    <property type="match status" value="1"/>
</dbReference>
<evidence type="ECO:0000256" key="1">
    <source>
        <dbReference type="ARBA" id="ARBA00004651"/>
    </source>
</evidence>
<keyword evidence="3" id="KW-0813">Transport</keyword>